<dbReference type="GO" id="GO:0043565">
    <property type="term" value="F:sequence-specific DNA binding"/>
    <property type="evidence" value="ECO:0007669"/>
    <property type="project" value="TreeGrafter"/>
</dbReference>
<dbReference type="InterPro" id="IPR058163">
    <property type="entry name" value="LysR-type_TF_proteobact-type"/>
</dbReference>
<dbReference type="EMBL" id="CABVPL010000013">
    <property type="protein sequence ID" value="VWB53235.1"/>
    <property type="molecule type" value="Genomic_DNA"/>
</dbReference>
<dbReference type="FunFam" id="3.40.190.290:FF:000001">
    <property type="entry name" value="Transcriptional regulator, LysR family"/>
    <property type="match status" value="1"/>
</dbReference>
<evidence type="ECO:0000256" key="2">
    <source>
        <dbReference type="ARBA" id="ARBA00023015"/>
    </source>
</evidence>
<dbReference type="Gene3D" id="3.40.190.290">
    <property type="match status" value="1"/>
</dbReference>
<dbReference type="PANTHER" id="PTHR30537">
    <property type="entry name" value="HTH-TYPE TRANSCRIPTIONAL REGULATOR"/>
    <property type="match status" value="1"/>
</dbReference>
<dbReference type="InterPro" id="IPR005119">
    <property type="entry name" value="LysR_subst-bd"/>
</dbReference>
<dbReference type="InterPro" id="IPR000847">
    <property type="entry name" value="LysR_HTH_N"/>
</dbReference>
<keyword evidence="8" id="KW-1185">Reference proteome</keyword>
<reference evidence="7 9" key="2">
    <citation type="submission" date="2019-09" db="EMBL/GenBank/DDBJ databases">
        <authorList>
            <person name="Depoorter E."/>
        </authorList>
    </citation>
    <scope>NUCLEOTIDE SEQUENCE [LARGE SCALE GENOMIC DNA]</scope>
    <source>
        <strain evidence="7">LMG 24064</strain>
    </source>
</reference>
<dbReference type="OrthoDB" id="8928056at2"/>
<dbReference type="GO" id="GO:0006351">
    <property type="term" value="P:DNA-templated transcription"/>
    <property type="evidence" value="ECO:0007669"/>
    <property type="project" value="TreeGrafter"/>
</dbReference>
<dbReference type="Proteomes" id="UP000430232">
    <property type="component" value="Unassembled WGS sequence"/>
</dbReference>
<accession>A0A6H9SXB3</accession>
<dbReference type="FunFam" id="1.10.10.10:FF:000001">
    <property type="entry name" value="LysR family transcriptional regulator"/>
    <property type="match status" value="1"/>
</dbReference>
<evidence type="ECO:0000259" key="5">
    <source>
        <dbReference type="PROSITE" id="PS50931"/>
    </source>
</evidence>
<dbReference type="Pfam" id="PF03466">
    <property type="entry name" value="LysR_substrate"/>
    <property type="match status" value="1"/>
</dbReference>
<evidence type="ECO:0000313" key="9">
    <source>
        <dbReference type="Proteomes" id="UP000494222"/>
    </source>
</evidence>
<dbReference type="GeneID" id="99789695"/>
<feature type="domain" description="HTH lysR-type" evidence="5">
    <location>
        <begin position="1"/>
        <end position="60"/>
    </location>
</feature>
<organism evidence="6 8">
    <name type="scientific">Burkholderia latens</name>
    <dbReference type="NCBI Taxonomy" id="488446"/>
    <lineage>
        <taxon>Bacteria</taxon>
        <taxon>Pseudomonadati</taxon>
        <taxon>Pseudomonadota</taxon>
        <taxon>Betaproteobacteria</taxon>
        <taxon>Burkholderiales</taxon>
        <taxon>Burkholderiaceae</taxon>
        <taxon>Burkholderia</taxon>
        <taxon>Burkholderia cepacia complex</taxon>
    </lineage>
</organism>
<gene>
    <name evidence="7" type="ORF">BLA24064_02431</name>
    <name evidence="6" type="ORF">F7R21_09310</name>
</gene>
<dbReference type="SUPFAM" id="SSF46785">
    <property type="entry name" value="Winged helix' DNA-binding domain"/>
    <property type="match status" value="1"/>
</dbReference>
<evidence type="ECO:0000256" key="3">
    <source>
        <dbReference type="ARBA" id="ARBA00023125"/>
    </source>
</evidence>
<dbReference type="PROSITE" id="PS50931">
    <property type="entry name" value="HTH_LYSR"/>
    <property type="match status" value="1"/>
</dbReference>
<dbReference type="PRINTS" id="PR00039">
    <property type="entry name" value="HTHLYSR"/>
</dbReference>
<name>A0A6H9SXB3_9BURK</name>
<evidence type="ECO:0000256" key="4">
    <source>
        <dbReference type="ARBA" id="ARBA00023163"/>
    </source>
</evidence>
<dbReference type="AlphaFoldDB" id="A0A6H9SXB3"/>
<dbReference type="InterPro" id="IPR036390">
    <property type="entry name" value="WH_DNA-bd_sf"/>
</dbReference>
<dbReference type="Proteomes" id="UP000494222">
    <property type="component" value="Unassembled WGS sequence"/>
</dbReference>
<dbReference type="Gene3D" id="1.10.10.10">
    <property type="entry name" value="Winged helix-like DNA-binding domain superfamily/Winged helix DNA-binding domain"/>
    <property type="match status" value="1"/>
</dbReference>
<keyword evidence="4" id="KW-0804">Transcription</keyword>
<comment type="similarity">
    <text evidence="1">Belongs to the LysR transcriptional regulatory family.</text>
</comment>
<keyword evidence="3" id="KW-0238">DNA-binding</keyword>
<protein>
    <submittedName>
        <fullName evidence="7">LysR family regulatory protein</fullName>
    </submittedName>
    <submittedName>
        <fullName evidence="6">LysR family transcriptional regulator</fullName>
    </submittedName>
</protein>
<evidence type="ECO:0000256" key="1">
    <source>
        <dbReference type="ARBA" id="ARBA00009437"/>
    </source>
</evidence>
<evidence type="ECO:0000313" key="6">
    <source>
        <dbReference type="EMBL" id="KAB0643057.1"/>
    </source>
</evidence>
<dbReference type="CDD" id="cd08422">
    <property type="entry name" value="PBP2_CrgA_like"/>
    <property type="match status" value="1"/>
</dbReference>
<dbReference type="EMBL" id="VZOJ01000017">
    <property type="protein sequence ID" value="KAB0643057.1"/>
    <property type="molecule type" value="Genomic_DNA"/>
</dbReference>
<proteinExistence type="inferred from homology"/>
<reference evidence="6 8" key="1">
    <citation type="submission" date="2019-09" db="EMBL/GenBank/DDBJ databases">
        <title>Draft genome sequences of 48 bacterial type strains from the CCUG.</title>
        <authorList>
            <person name="Tunovic T."/>
            <person name="Pineiro-Iglesias B."/>
            <person name="Unosson C."/>
            <person name="Inganas E."/>
            <person name="Ohlen M."/>
            <person name="Cardew S."/>
            <person name="Jensie-Markopoulos S."/>
            <person name="Salva-Serra F."/>
            <person name="Jaen-Luchoro D."/>
            <person name="Karlsson R."/>
            <person name="Svensson-Stadler L."/>
            <person name="Chun J."/>
            <person name="Moore E."/>
        </authorList>
    </citation>
    <scope>NUCLEOTIDE SEQUENCE [LARGE SCALE GENOMIC DNA]</scope>
    <source>
        <strain evidence="6 8">CCUG 54555</strain>
    </source>
</reference>
<dbReference type="PANTHER" id="PTHR30537:SF5">
    <property type="entry name" value="HTH-TYPE TRANSCRIPTIONAL ACTIVATOR TTDR-RELATED"/>
    <property type="match status" value="1"/>
</dbReference>
<dbReference type="RefSeq" id="WP_151064001.1">
    <property type="nucleotide sequence ID" value="NZ_CABVPL010000013.1"/>
</dbReference>
<dbReference type="GO" id="GO:0003700">
    <property type="term" value="F:DNA-binding transcription factor activity"/>
    <property type="evidence" value="ECO:0007669"/>
    <property type="project" value="InterPro"/>
</dbReference>
<evidence type="ECO:0000313" key="7">
    <source>
        <dbReference type="EMBL" id="VWB53235.1"/>
    </source>
</evidence>
<dbReference type="Pfam" id="PF00126">
    <property type="entry name" value="HTH_1"/>
    <property type="match status" value="1"/>
</dbReference>
<keyword evidence="2" id="KW-0805">Transcription regulation</keyword>
<dbReference type="InterPro" id="IPR036388">
    <property type="entry name" value="WH-like_DNA-bd_sf"/>
</dbReference>
<sequence>MMNQLEDMRILVEVMDQGGFSAAARRLGLTTQLVSRRVMRLEERLGVQLLTRTTRRLTPTDLGRDYVERSRHILAEVEEAELALSSHLVEPRGRLRVSAPLSFGLSHLASIVHRFSALHPKVELDLDLSDRPVDIVAEGFDMAVRIGLLPDSSLIARKLADVRFTVVASPDYLARRGEPVELDDLRSHDCLMFKHSRGAAWFFCVDGVDHTLNVSGPLRANNGDILRDAAIAGLGITQLPDFLTAPAINDGRLVSLMGKLLPPGGAVYAVRPAHRQRSLPVRAFTDYLIAALK</sequence>
<evidence type="ECO:0000313" key="8">
    <source>
        <dbReference type="Proteomes" id="UP000430232"/>
    </source>
</evidence>
<dbReference type="SUPFAM" id="SSF53850">
    <property type="entry name" value="Periplasmic binding protein-like II"/>
    <property type="match status" value="1"/>
</dbReference>